<evidence type="ECO:0000259" key="1">
    <source>
        <dbReference type="Pfam" id="PF01609"/>
    </source>
</evidence>
<dbReference type="SUPFAM" id="SSF53098">
    <property type="entry name" value="Ribonuclease H-like"/>
    <property type="match status" value="1"/>
</dbReference>
<sequence length="422" mass="48396">MLSDELAYFFDECGDLKDKVDIFNAQLPKEWISEALNATGSVTVRRRKMPAEDIIRLTIGMSLMRQEPIQEVAARLSFQSKQIDNQLLARSSISNARQRLGSAPVEWLFNRSADKWSAQSHCDDKWNELNLFSIDGTTFRTEDSEENREHFGSAPSKGALVSSFPAFRLACLMNVRSHIISRAAIGPFKTGELTVASQLLDNVPPKSVLLLDRLYHSAELLHHFESLGEERYWVTRLKSTINYRKIKTYGENDFLVERDLSSHARKKSPSLPDKWQMRVVRYQLDGYEPQEIATSLPIEHYSAAQIIALYHERWEIELGYREIKTTLLKNAITLRSKKPDLVIQELYGMLLAYNLIRHEAALAGDVVKLRPTRISFKTAMRVVLYDYYGMATASNLQSIPARLKELTDTIKDFILPKQKRPN</sequence>
<dbReference type="EMBL" id="VOLR01000080">
    <property type="protein sequence ID" value="TWX52767.1"/>
    <property type="molecule type" value="Genomic_DNA"/>
</dbReference>
<dbReference type="InterPro" id="IPR002559">
    <property type="entry name" value="Transposase_11"/>
</dbReference>
<evidence type="ECO:0000313" key="4">
    <source>
        <dbReference type="EMBL" id="TWX61319.1"/>
    </source>
</evidence>
<feature type="non-terminal residue" evidence="4">
    <location>
        <position position="422"/>
    </location>
</feature>
<name>A0A5C6Q1U3_9GAMM</name>
<keyword evidence="5" id="KW-1185">Reference proteome</keyword>
<evidence type="ECO:0000313" key="3">
    <source>
        <dbReference type="EMBL" id="TWX52767.1"/>
    </source>
</evidence>
<dbReference type="Proteomes" id="UP000321917">
    <property type="component" value="Unassembled WGS sequence"/>
</dbReference>
<dbReference type="GO" id="GO:0003677">
    <property type="term" value="F:DNA binding"/>
    <property type="evidence" value="ECO:0007669"/>
    <property type="project" value="InterPro"/>
</dbReference>
<dbReference type="Pfam" id="PF01609">
    <property type="entry name" value="DDE_Tnp_1"/>
    <property type="match status" value="1"/>
</dbReference>
<dbReference type="AlphaFoldDB" id="A0A5C6Q1U3"/>
<gene>
    <name evidence="3" type="ORF">ESZ26_19020</name>
    <name evidence="4" type="ORF">ESZ27_19050</name>
</gene>
<dbReference type="PANTHER" id="PTHR37529:SF1">
    <property type="entry name" value="TRANSPOSASE INSG FOR INSERTION SEQUENCE ELEMENT IS4-RELATED"/>
    <property type="match status" value="1"/>
</dbReference>
<dbReference type="Proteomes" id="UP000321525">
    <property type="component" value="Unassembled WGS sequence"/>
</dbReference>
<dbReference type="RefSeq" id="WP_146829439.1">
    <property type="nucleotide sequence ID" value="NZ_VOLQ01000109.1"/>
</dbReference>
<organism evidence="4 6">
    <name type="scientific">Colwellia hornerae</name>
    <dbReference type="NCBI Taxonomy" id="89402"/>
    <lineage>
        <taxon>Bacteria</taxon>
        <taxon>Pseudomonadati</taxon>
        <taxon>Pseudomonadota</taxon>
        <taxon>Gammaproteobacteria</taxon>
        <taxon>Alteromonadales</taxon>
        <taxon>Colwelliaceae</taxon>
        <taxon>Colwellia</taxon>
    </lineage>
</organism>
<dbReference type="InterPro" id="IPR012337">
    <property type="entry name" value="RNaseH-like_sf"/>
</dbReference>
<comment type="caution">
    <text evidence="4">The sequence shown here is derived from an EMBL/GenBank/DDBJ whole genome shotgun (WGS) entry which is preliminary data.</text>
</comment>
<proteinExistence type="predicted"/>
<evidence type="ECO:0000313" key="6">
    <source>
        <dbReference type="Proteomes" id="UP000321917"/>
    </source>
</evidence>
<dbReference type="NCBIfam" id="NF033592">
    <property type="entry name" value="transpos_IS4_1"/>
    <property type="match status" value="1"/>
</dbReference>
<dbReference type="EMBL" id="VOLQ01000109">
    <property type="protein sequence ID" value="TWX61319.1"/>
    <property type="molecule type" value="Genomic_DNA"/>
</dbReference>
<dbReference type="InterPro" id="IPR024473">
    <property type="entry name" value="Transposases_IS4_N"/>
</dbReference>
<accession>A0A5C6Q1U3</accession>
<feature type="domain" description="Transposase IS4 N-terminal" evidence="2">
    <location>
        <begin position="20"/>
        <end position="110"/>
    </location>
</feature>
<evidence type="ECO:0000313" key="5">
    <source>
        <dbReference type="Proteomes" id="UP000321525"/>
    </source>
</evidence>
<reference evidence="4 6" key="1">
    <citation type="submission" date="2019-07" db="EMBL/GenBank/DDBJ databases">
        <title>Genomes of sea-ice associated Colwellia species.</title>
        <authorList>
            <person name="Bowman J.P."/>
        </authorList>
    </citation>
    <scope>NUCLEOTIDE SEQUENCE [LARGE SCALE GENOMIC DNA]</scope>
    <source>
        <strain evidence="3 5">ACAM 607</strain>
        <strain evidence="4 6">IC036</strain>
    </source>
</reference>
<dbReference type="GO" id="GO:0004803">
    <property type="term" value="F:transposase activity"/>
    <property type="evidence" value="ECO:0007669"/>
    <property type="project" value="InterPro"/>
</dbReference>
<dbReference type="InterPro" id="IPR047952">
    <property type="entry name" value="Transpos_IS4"/>
</dbReference>
<dbReference type="Pfam" id="PF13006">
    <property type="entry name" value="Nterm_IS4"/>
    <property type="match status" value="1"/>
</dbReference>
<feature type="domain" description="Transposase IS4-like" evidence="1">
    <location>
        <begin position="130"/>
        <end position="355"/>
    </location>
</feature>
<protein>
    <submittedName>
        <fullName evidence="4">IS4 family transposase</fullName>
    </submittedName>
</protein>
<evidence type="ECO:0000259" key="2">
    <source>
        <dbReference type="Pfam" id="PF13006"/>
    </source>
</evidence>
<dbReference type="GO" id="GO:0006313">
    <property type="term" value="P:DNA transposition"/>
    <property type="evidence" value="ECO:0007669"/>
    <property type="project" value="InterPro"/>
</dbReference>
<dbReference type="PANTHER" id="PTHR37529">
    <property type="entry name" value="TRANSPOSASE INSG FOR INSERTION SEQUENCE ELEMENT IS4-RELATED"/>
    <property type="match status" value="1"/>
</dbReference>